<dbReference type="EMBL" id="JBHSLC010000006">
    <property type="protein sequence ID" value="MFC5354313.1"/>
    <property type="molecule type" value="Genomic_DNA"/>
</dbReference>
<protein>
    <submittedName>
        <fullName evidence="2">Transglutaminase domain-containing protein</fullName>
    </submittedName>
</protein>
<dbReference type="InterPro" id="IPR002931">
    <property type="entry name" value="Transglutaminase-like"/>
</dbReference>
<organism evidence="2 3">
    <name type="scientific">Azospirillum himalayense</name>
    <dbReference type="NCBI Taxonomy" id="654847"/>
    <lineage>
        <taxon>Bacteria</taxon>
        <taxon>Pseudomonadati</taxon>
        <taxon>Pseudomonadota</taxon>
        <taxon>Alphaproteobacteria</taxon>
        <taxon>Rhodospirillales</taxon>
        <taxon>Azospirillaceae</taxon>
        <taxon>Azospirillum</taxon>
    </lineage>
</organism>
<name>A0ABW0G226_9PROT</name>
<dbReference type="Pfam" id="PF01841">
    <property type="entry name" value="Transglut_core"/>
    <property type="match status" value="1"/>
</dbReference>
<accession>A0ABW0G226</accession>
<evidence type="ECO:0000259" key="1">
    <source>
        <dbReference type="Pfam" id="PF01841"/>
    </source>
</evidence>
<reference evidence="3" key="1">
    <citation type="journal article" date="2019" name="Int. J. Syst. Evol. Microbiol.">
        <title>The Global Catalogue of Microorganisms (GCM) 10K type strain sequencing project: providing services to taxonomists for standard genome sequencing and annotation.</title>
        <authorList>
            <consortium name="The Broad Institute Genomics Platform"/>
            <consortium name="The Broad Institute Genome Sequencing Center for Infectious Disease"/>
            <person name="Wu L."/>
            <person name="Ma J."/>
        </authorList>
    </citation>
    <scope>NUCLEOTIDE SEQUENCE [LARGE SCALE GENOMIC DNA]</scope>
    <source>
        <strain evidence="3">CCUG 58760</strain>
    </source>
</reference>
<gene>
    <name evidence="2" type="ORF">ACFPMG_04765</name>
</gene>
<feature type="domain" description="Transglutaminase-like" evidence="1">
    <location>
        <begin position="84"/>
        <end position="137"/>
    </location>
</feature>
<evidence type="ECO:0000313" key="2">
    <source>
        <dbReference type="EMBL" id="MFC5354313.1"/>
    </source>
</evidence>
<dbReference type="Proteomes" id="UP001596166">
    <property type="component" value="Unassembled WGS sequence"/>
</dbReference>
<sequence>MPDTLLVEVGRYRIGEQGFALDQPGVHRFYSLGGETVQRLVRPPDPESLLRHVGWLWGYGSTDEGEPAADDLQALGRAPRFLGCSRLAFLAVRLFGEAGLPARVAGLATAEVWNGHDDGHTLAEVMLPDIGWVAYDPGFHGFPAIDGRRVPVLEWVDAVREGAAADWLPLPGNPPLAPFRHSGFDYGPWVAERALSADALKAWYRRLAGTTLQWWCDRFYACADQVSPEALPFMAASNHQMLERRLFLDLFYSPAPEPRLSLRSPPP</sequence>
<evidence type="ECO:0000313" key="3">
    <source>
        <dbReference type="Proteomes" id="UP001596166"/>
    </source>
</evidence>
<comment type="caution">
    <text evidence="2">The sequence shown here is derived from an EMBL/GenBank/DDBJ whole genome shotgun (WGS) entry which is preliminary data.</text>
</comment>
<dbReference type="RefSeq" id="WP_376994057.1">
    <property type="nucleotide sequence ID" value="NZ_JBHSLC010000006.1"/>
</dbReference>
<proteinExistence type="predicted"/>
<keyword evidence="3" id="KW-1185">Reference proteome</keyword>